<keyword evidence="5" id="KW-0997">Cell inner membrane</keyword>
<dbReference type="SMART" id="SM00304">
    <property type="entry name" value="HAMP"/>
    <property type="match status" value="1"/>
</dbReference>
<comment type="catalytic activity">
    <reaction evidence="1">
        <text>ATP + protein L-histidine = ADP + protein N-phospho-L-histidine.</text>
        <dbReference type="EC" id="2.7.13.3"/>
    </reaction>
</comment>
<dbReference type="Proteomes" id="UP000298588">
    <property type="component" value="Chromosome"/>
</dbReference>
<dbReference type="InterPro" id="IPR050980">
    <property type="entry name" value="2C_sensor_his_kinase"/>
</dbReference>
<dbReference type="InterPro" id="IPR004358">
    <property type="entry name" value="Sig_transdc_His_kin-like_C"/>
</dbReference>
<dbReference type="PROSITE" id="PS50885">
    <property type="entry name" value="HAMP"/>
    <property type="match status" value="1"/>
</dbReference>
<name>A0A4D7QM05_9HYPH</name>
<dbReference type="InterPro" id="IPR036890">
    <property type="entry name" value="HATPase_C_sf"/>
</dbReference>
<dbReference type="GO" id="GO:0000155">
    <property type="term" value="F:phosphorelay sensor kinase activity"/>
    <property type="evidence" value="ECO:0007669"/>
    <property type="project" value="InterPro"/>
</dbReference>
<keyword evidence="12 15" id="KW-1133">Transmembrane helix</keyword>
<dbReference type="PANTHER" id="PTHR44936">
    <property type="entry name" value="SENSOR PROTEIN CREC"/>
    <property type="match status" value="1"/>
</dbReference>
<evidence type="ECO:0000256" key="13">
    <source>
        <dbReference type="ARBA" id="ARBA00023012"/>
    </source>
</evidence>
<dbReference type="AlphaFoldDB" id="A0A4D7QM05"/>
<dbReference type="Gene3D" id="3.30.565.10">
    <property type="entry name" value="Histidine kinase-like ATPase, C-terminal domain"/>
    <property type="match status" value="1"/>
</dbReference>
<dbReference type="InterPro" id="IPR003660">
    <property type="entry name" value="HAMP_dom"/>
</dbReference>
<keyword evidence="11" id="KW-0067">ATP-binding</keyword>
<evidence type="ECO:0000313" key="19">
    <source>
        <dbReference type="Proteomes" id="UP000298588"/>
    </source>
</evidence>
<organism evidence="18 19">
    <name type="scientific">Phreatobacter aquaticus</name>
    <dbReference type="NCBI Taxonomy" id="2570229"/>
    <lineage>
        <taxon>Bacteria</taxon>
        <taxon>Pseudomonadati</taxon>
        <taxon>Pseudomonadota</taxon>
        <taxon>Alphaproteobacteria</taxon>
        <taxon>Hyphomicrobiales</taxon>
        <taxon>Phreatobacteraceae</taxon>
        <taxon>Phreatobacter</taxon>
    </lineage>
</organism>
<dbReference type="SUPFAM" id="SSF47384">
    <property type="entry name" value="Homodimeric domain of signal transducing histidine kinase"/>
    <property type="match status" value="1"/>
</dbReference>
<keyword evidence="4" id="KW-1003">Cell membrane</keyword>
<feature type="domain" description="Histidine kinase" evidence="16">
    <location>
        <begin position="239"/>
        <end position="439"/>
    </location>
</feature>
<evidence type="ECO:0000256" key="6">
    <source>
        <dbReference type="ARBA" id="ARBA00022553"/>
    </source>
</evidence>
<evidence type="ECO:0000256" key="2">
    <source>
        <dbReference type="ARBA" id="ARBA00004429"/>
    </source>
</evidence>
<evidence type="ECO:0000256" key="4">
    <source>
        <dbReference type="ARBA" id="ARBA00022475"/>
    </source>
</evidence>
<dbReference type="SUPFAM" id="SSF55874">
    <property type="entry name" value="ATPase domain of HSP90 chaperone/DNA topoisomerase II/histidine kinase"/>
    <property type="match status" value="1"/>
</dbReference>
<evidence type="ECO:0000256" key="15">
    <source>
        <dbReference type="SAM" id="Phobius"/>
    </source>
</evidence>
<dbReference type="Pfam" id="PF02518">
    <property type="entry name" value="HATPase_c"/>
    <property type="match status" value="1"/>
</dbReference>
<dbReference type="PANTHER" id="PTHR44936:SF5">
    <property type="entry name" value="SENSOR HISTIDINE KINASE ENVZ"/>
    <property type="match status" value="1"/>
</dbReference>
<dbReference type="InterPro" id="IPR036097">
    <property type="entry name" value="HisK_dim/P_sf"/>
</dbReference>
<dbReference type="SMART" id="SM00388">
    <property type="entry name" value="HisKA"/>
    <property type="match status" value="1"/>
</dbReference>
<dbReference type="EMBL" id="CP039865">
    <property type="protein sequence ID" value="QCK86147.1"/>
    <property type="molecule type" value="Genomic_DNA"/>
</dbReference>
<dbReference type="SMART" id="SM00387">
    <property type="entry name" value="HATPase_c"/>
    <property type="match status" value="1"/>
</dbReference>
<comment type="subcellular location">
    <subcellularLocation>
        <location evidence="2">Cell inner membrane</location>
        <topology evidence="2">Multi-pass membrane protein</topology>
    </subcellularLocation>
</comment>
<dbReference type="InterPro" id="IPR003594">
    <property type="entry name" value="HATPase_dom"/>
</dbReference>
<keyword evidence="13" id="KW-0902">Two-component regulatory system</keyword>
<keyword evidence="7" id="KW-0808">Transferase</keyword>
<evidence type="ECO:0000256" key="9">
    <source>
        <dbReference type="ARBA" id="ARBA00022741"/>
    </source>
</evidence>
<protein>
    <recommendedName>
        <fullName evidence="3">histidine kinase</fullName>
        <ecNumber evidence="3">2.7.13.3</ecNumber>
    </recommendedName>
</protein>
<evidence type="ECO:0000256" key="3">
    <source>
        <dbReference type="ARBA" id="ARBA00012438"/>
    </source>
</evidence>
<dbReference type="CDD" id="cd00082">
    <property type="entry name" value="HisKA"/>
    <property type="match status" value="1"/>
</dbReference>
<evidence type="ECO:0000256" key="5">
    <source>
        <dbReference type="ARBA" id="ARBA00022519"/>
    </source>
</evidence>
<evidence type="ECO:0000256" key="14">
    <source>
        <dbReference type="ARBA" id="ARBA00023136"/>
    </source>
</evidence>
<evidence type="ECO:0000256" key="7">
    <source>
        <dbReference type="ARBA" id="ARBA00022679"/>
    </source>
</evidence>
<keyword evidence="6" id="KW-0597">Phosphoprotein</keyword>
<dbReference type="GO" id="GO:0005886">
    <property type="term" value="C:plasma membrane"/>
    <property type="evidence" value="ECO:0007669"/>
    <property type="project" value="UniProtKB-SubCell"/>
</dbReference>
<dbReference type="Pfam" id="PF00512">
    <property type="entry name" value="HisKA"/>
    <property type="match status" value="1"/>
</dbReference>
<feature type="domain" description="HAMP" evidence="17">
    <location>
        <begin position="179"/>
        <end position="231"/>
    </location>
</feature>
<gene>
    <name evidence="18" type="ORF">E8L99_10485</name>
</gene>
<dbReference type="KEGG" id="paqt:E8L99_10485"/>
<dbReference type="OrthoDB" id="9804645at2"/>
<evidence type="ECO:0000256" key="8">
    <source>
        <dbReference type="ARBA" id="ARBA00022692"/>
    </source>
</evidence>
<dbReference type="EC" id="2.7.13.3" evidence="3"/>
<sequence length="439" mass="47091">MAWPEILNPRRITVQIALLVLAAVTIFHIVATTIFLVSARNGPPAHPGDYLSKASLIIAVLDATPPAERATTVTRLDAAASGIGIQKVEGQSQPPGNGPGRRFLRLHNLPGGVNTWSDPEHGGIGPGHGGQLFARLSDGDTYSLSLPSPALRPPFGGVAIQTLAFVGLSIVMLSLWAARTVVGPLETTAEAARRYSIDDVAQPLAERGPMEVRQLALAMNQMQARISKLVGDRTRVVAAMSHDLRTPITRLRMRADYMDDPTQRQGMVSDLDQMERMVHGALAYMRDGRTGEPLMPTELPSVLETIRDQYADIGVTIAYEGPDSLRIRIRPSEIERAVTNLVENALKYGGSAALRLTRTEGGVAIEVEDHGPGIPPDQREAMLEPFARGDVARALDDKTGFGLGLTIARAIASAHGGQLTLRSAQPNGLIARIELPLAN</sequence>
<keyword evidence="10" id="KW-0418">Kinase</keyword>
<keyword evidence="19" id="KW-1185">Reference proteome</keyword>
<evidence type="ECO:0000256" key="12">
    <source>
        <dbReference type="ARBA" id="ARBA00022989"/>
    </source>
</evidence>
<dbReference type="InterPro" id="IPR003661">
    <property type="entry name" value="HisK_dim/P_dom"/>
</dbReference>
<dbReference type="Pfam" id="PF00672">
    <property type="entry name" value="HAMP"/>
    <property type="match status" value="1"/>
</dbReference>
<accession>A0A4D7QM05</accession>
<evidence type="ECO:0000256" key="10">
    <source>
        <dbReference type="ARBA" id="ARBA00022777"/>
    </source>
</evidence>
<dbReference type="GO" id="GO:0005524">
    <property type="term" value="F:ATP binding"/>
    <property type="evidence" value="ECO:0007669"/>
    <property type="project" value="UniProtKB-KW"/>
</dbReference>
<evidence type="ECO:0000313" key="18">
    <source>
        <dbReference type="EMBL" id="QCK86147.1"/>
    </source>
</evidence>
<keyword evidence="8 15" id="KW-0812">Transmembrane</keyword>
<dbReference type="InterPro" id="IPR005467">
    <property type="entry name" value="His_kinase_dom"/>
</dbReference>
<feature type="transmembrane region" description="Helical" evidence="15">
    <location>
        <begin position="12"/>
        <end position="37"/>
    </location>
</feature>
<evidence type="ECO:0000256" key="1">
    <source>
        <dbReference type="ARBA" id="ARBA00000085"/>
    </source>
</evidence>
<dbReference type="Gene3D" id="1.10.287.130">
    <property type="match status" value="1"/>
</dbReference>
<keyword evidence="9" id="KW-0547">Nucleotide-binding</keyword>
<dbReference type="CDD" id="cd06225">
    <property type="entry name" value="HAMP"/>
    <property type="match status" value="1"/>
</dbReference>
<dbReference type="PROSITE" id="PS50109">
    <property type="entry name" value="HIS_KIN"/>
    <property type="match status" value="1"/>
</dbReference>
<dbReference type="RefSeq" id="WP_137099479.1">
    <property type="nucleotide sequence ID" value="NZ_CP039865.1"/>
</dbReference>
<evidence type="ECO:0000259" key="17">
    <source>
        <dbReference type="PROSITE" id="PS50885"/>
    </source>
</evidence>
<evidence type="ECO:0000256" key="11">
    <source>
        <dbReference type="ARBA" id="ARBA00022840"/>
    </source>
</evidence>
<evidence type="ECO:0000259" key="16">
    <source>
        <dbReference type="PROSITE" id="PS50109"/>
    </source>
</evidence>
<reference evidence="18 19" key="1">
    <citation type="submission" date="2019-04" db="EMBL/GenBank/DDBJ databases">
        <title>Phreatobacter aquaticus sp. nov.</title>
        <authorList>
            <person name="Choi A."/>
            <person name="Baek K."/>
        </authorList>
    </citation>
    <scope>NUCLEOTIDE SEQUENCE [LARGE SCALE GENOMIC DNA]</scope>
    <source>
        <strain evidence="18 19">NMCR1094</strain>
    </source>
</reference>
<proteinExistence type="predicted"/>
<dbReference type="PRINTS" id="PR00344">
    <property type="entry name" value="BCTRLSENSOR"/>
</dbReference>
<keyword evidence="14 15" id="KW-0472">Membrane</keyword>